<accession>A0ACB8XI55</accession>
<name>A0ACB8XI55_ARCLA</name>
<keyword evidence="2" id="KW-1185">Reference proteome</keyword>
<organism evidence="1 2">
    <name type="scientific">Arctium lappa</name>
    <name type="common">Greater burdock</name>
    <name type="synonym">Lappa major</name>
    <dbReference type="NCBI Taxonomy" id="4217"/>
    <lineage>
        <taxon>Eukaryota</taxon>
        <taxon>Viridiplantae</taxon>
        <taxon>Streptophyta</taxon>
        <taxon>Embryophyta</taxon>
        <taxon>Tracheophyta</taxon>
        <taxon>Spermatophyta</taxon>
        <taxon>Magnoliopsida</taxon>
        <taxon>eudicotyledons</taxon>
        <taxon>Gunneridae</taxon>
        <taxon>Pentapetalae</taxon>
        <taxon>asterids</taxon>
        <taxon>campanulids</taxon>
        <taxon>Asterales</taxon>
        <taxon>Asteraceae</taxon>
        <taxon>Carduoideae</taxon>
        <taxon>Cardueae</taxon>
        <taxon>Arctiinae</taxon>
        <taxon>Arctium</taxon>
    </lineage>
</organism>
<dbReference type="EMBL" id="CM042063">
    <property type="protein sequence ID" value="KAI3666936.1"/>
    <property type="molecule type" value="Genomic_DNA"/>
</dbReference>
<reference evidence="1 2" key="2">
    <citation type="journal article" date="2022" name="Mol. Ecol. Resour.">
        <title>The genomes of chicory, endive, great burdock and yacon provide insights into Asteraceae paleo-polyploidization history and plant inulin production.</title>
        <authorList>
            <person name="Fan W."/>
            <person name="Wang S."/>
            <person name="Wang H."/>
            <person name="Wang A."/>
            <person name="Jiang F."/>
            <person name="Liu H."/>
            <person name="Zhao H."/>
            <person name="Xu D."/>
            <person name="Zhang Y."/>
        </authorList>
    </citation>
    <scope>NUCLEOTIDE SEQUENCE [LARGE SCALE GENOMIC DNA]</scope>
    <source>
        <strain evidence="2">cv. Niubang</strain>
    </source>
</reference>
<proteinExistence type="predicted"/>
<protein>
    <submittedName>
        <fullName evidence="1">Uncharacterized protein</fullName>
    </submittedName>
</protein>
<sequence>MYSFLLLIMSRKATHCFENIKSKIKQIASNFFSIYCLCRYIHAYYGNLNSTLCFQVQKLRQCHGSMMIVVCL</sequence>
<dbReference type="Proteomes" id="UP001055879">
    <property type="component" value="Linkage Group LG17"/>
</dbReference>
<comment type="caution">
    <text evidence="1">The sequence shown here is derived from an EMBL/GenBank/DDBJ whole genome shotgun (WGS) entry which is preliminary data.</text>
</comment>
<evidence type="ECO:0000313" key="1">
    <source>
        <dbReference type="EMBL" id="KAI3666936.1"/>
    </source>
</evidence>
<reference evidence="2" key="1">
    <citation type="journal article" date="2022" name="Mol. Ecol. Resour.">
        <title>The genomes of chicory, endive, great burdock and yacon provide insights into Asteraceae palaeo-polyploidization history and plant inulin production.</title>
        <authorList>
            <person name="Fan W."/>
            <person name="Wang S."/>
            <person name="Wang H."/>
            <person name="Wang A."/>
            <person name="Jiang F."/>
            <person name="Liu H."/>
            <person name="Zhao H."/>
            <person name="Xu D."/>
            <person name="Zhang Y."/>
        </authorList>
    </citation>
    <scope>NUCLEOTIDE SEQUENCE [LARGE SCALE GENOMIC DNA]</scope>
    <source>
        <strain evidence="2">cv. Niubang</strain>
    </source>
</reference>
<evidence type="ECO:0000313" key="2">
    <source>
        <dbReference type="Proteomes" id="UP001055879"/>
    </source>
</evidence>
<gene>
    <name evidence="1" type="ORF">L6452_41977</name>
</gene>